<evidence type="ECO:0000313" key="1">
    <source>
        <dbReference type="EMBL" id="PHQ33321.1"/>
    </source>
</evidence>
<reference evidence="1 2" key="1">
    <citation type="submission" date="2017-06" db="EMBL/GenBank/DDBJ databases">
        <title>Description of Rhodopirellula bahusiensis sp. nov.</title>
        <authorList>
            <person name="Kizina J."/>
            <person name="Harder J."/>
        </authorList>
    </citation>
    <scope>NUCLEOTIDE SEQUENCE [LARGE SCALE GENOMIC DNA]</scope>
    <source>
        <strain evidence="1 2">SWK21</strain>
    </source>
</reference>
<dbReference type="AntiFam" id="ANF00257">
    <property type="entry name" value="Protein of unknown function (DUF1560)"/>
</dbReference>
<dbReference type="AlphaFoldDB" id="A0A2G1W2W6"/>
<dbReference type="EMBL" id="NIZW01000018">
    <property type="protein sequence ID" value="PHQ33321.1"/>
    <property type="molecule type" value="Genomic_DNA"/>
</dbReference>
<organism evidence="1 2">
    <name type="scientific">Rhodopirellula bahusiensis</name>
    <dbReference type="NCBI Taxonomy" id="2014065"/>
    <lineage>
        <taxon>Bacteria</taxon>
        <taxon>Pseudomonadati</taxon>
        <taxon>Planctomycetota</taxon>
        <taxon>Planctomycetia</taxon>
        <taxon>Pirellulales</taxon>
        <taxon>Pirellulaceae</taxon>
        <taxon>Rhodopirellula</taxon>
    </lineage>
</organism>
<gene>
    <name evidence="1" type="ORF">CEE69_21615</name>
</gene>
<accession>A0A2G1W2W6</accession>
<name>A0A2G1W2W6_9BACT</name>
<dbReference type="Proteomes" id="UP000225740">
    <property type="component" value="Unassembled WGS sequence"/>
</dbReference>
<comment type="caution">
    <text evidence="1">The sequence shown here is derived from an EMBL/GenBank/DDBJ whole genome shotgun (WGS) entry which is preliminary data.</text>
</comment>
<keyword evidence="2" id="KW-1185">Reference proteome</keyword>
<sequence>MNGGLRPSFAPDGAVVLSLGRKPRETDTGKQTVAPDGAVVGFGGESLADASGCDGWSWPTRTGKSAFLYPTSFGSRLRWEYKRFKAKHPLPRNH</sequence>
<proteinExistence type="predicted"/>
<evidence type="ECO:0000313" key="2">
    <source>
        <dbReference type="Proteomes" id="UP000225740"/>
    </source>
</evidence>
<protein>
    <submittedName>
        <fullName evidence="1">Uncharacterized protein</fullName>
    </submittedName>
</protein>